<dbReference type="EMBL" id="CAUYUJ010014838">
    <property type="protein sequence ID" value="CAK0846663.1"/>
    <property type="molecule type" value="Genomic_DNA"/>
</dbReference>
<proteinExistence type="predicted"/>
<feature type="compositionally biased region" description="Low complexity" evidence="1">
    <location>
        <begin position="56"/>
        <end position="67"/>
    </location>
</feature>
<gene>
    <name evidence="2" type="ORF">PCOR1329_LOCUS40116</name>
</gene>
<evidence type="ECO:0000313" key="3">
    <source>
        <dbReference type="Proteomes" id="UP001189429"/>
    </source>
</evidence>
<feature type="non-terminal residue" evidence="2">
    <location>
        <position position="1"/>
    </location>
</feature>
<comment type="caution">
    <text evidence="2">The sequence shown here is derived from an EMBL/GenBank/DDBJ whole genome shotgun (WGS) entry which is preliminary data.</text>
</comment>
<dbReference type="Proteomes" id="UP001189429">
    <property type="component" value="Unassembled WGS sequence"/>
</dbReference>
<feature type="non-terminal residue" evidence="2">
    <location>
        <position position="124"/>
    </location>
</feature>
<keyword evidence="3" id="KW-1185">Reference proteome</keyword>
<evidence type="ECO:0000256" key="1">
    <source>
        <dbReference type="SAM" id="MobiDB-lite"/>
    </source>
</evidence>
<evidence type="ECO:0000313" key="2">
    <source>
        <dbReference type="EMBL" id="CAK0846663.1"/>
    </source>
</evidence>
<feature type="region of interest" description="Disordered" evidence="1">
    <location>
        <begin position="1"/>
        <end position="22"/>
    </location>
</feature>
<name>A0ABN9TLC4_9DINO</name>
<protein>
    <submittedName>
        <fullName evidence="2">Uncharacterized protein</fullName>
    </submittedName>
</protein>
<reference evidence="2" key="1">
    <citation type="submission" date="2023-10" db="EMBL/GenBank/DDBJ databases">
        <authorList>
            <person name="Chen Y."/>
            <person name="Shah S."/>
            <person name="Dougan E. K."/>
            <person name="Thang M."/>
            <person name="Chan C."/>
        </authorList>
    </citation>
    <scope>NUCLEOTIDE SEQUENCE [LARGE SCALE GENOMIC DNA]</scope>
</reference>
<sequence>ALEQASDPELRSSLNSQEKEQRLARGLAEAELAKKQAAQLLANHEGIFHKSPSFPTPTATPTGGKPFGFSFDSQLFENFGGLECEETERTELNKAHQQLIETQKYFNGAAEKFTAFIKKATEMR</sequence>
<feature type="region of interest" description="Disordered" evidence="1">
    <location>
        <begin position="48"/>
        <end position="67"/>
    </location>
</feature>
<organism evidence="2 3">
    <name type="scientific">Prorocentrum cordatum</name>
    <dbReference type="NCBI Taxonomy" id="2364126"/>
    <lineage>
        <taxon>Eukaryota</taxon>
        <taxon>Sar</taxon>
        <taxon>Alveolata</taxon>
        <taxon>Dinophyceae</taxon>
        <taxon>Prorocentrales</taxon>
        <taxon>Prorocentraceae</taxon>
        <taxon>Prorocentrum</taxon>
    </lineage>
</organism>
<accession>A0ABN9TLC4</accession>